<keyword evidence="8" id="KW-1185">Reference proteome</keyword>
<dbReference type="Pfam" id="PF00082">
    <property type="entry name" value="Peptidase_S8"/>
    <property type="match status" value="1"/>
</dbReference>
<organism evidence="7 8">
    <name type="scientific">Pelagicoccus albus</name>
    <dbReference type="NCBI Taxonomy" id="415222"/>
    <lineage>
        <taxon>Bacteria</taxon>
        <taxon>Pseudomonadati</taxon>
        <taxon>Verrucomicrobiota</taxon>
        <taxon>Opitutia</taxon>
        <taxon>Puniceicoccales</taxon>
        <taxon>Pelagicoccaceae</taxon>
        <taxon>Pelagicoccus</taxon>
    </lineage>
</organism>
<evidence type="ECO:0000256" key="4">
    <source>
        <dbReference type="ARBA" id="ARBA00022825"/>
    </source>
</evidence>
<dbReference type="Proteomes" id="UP000526501">
    <property type="component" value="Unassembled WGS sequence"/>
</dbReference>
<dbReference type="PRINTS" id="PR00723">
    <property type="entry name" value="SUBTILISIN"/>
</dbReference>
<evidence type="ECO:0000313" key="7">
    <source>
        <dbReference type="EMBL" id="MBC2608127.1"/>
    </source>
</evidence>
<evidence type="ECO:0000256" key="1">
    <source>
        <dbReference type="ARBA" id="ARBA00011073"/>
    </source>
</evidence>
<name>A0A7X1B9E5_9BACT</name>
<dbReference type="GO" id="GO:0006508">
    <property type="term" value="P:proteolysis"/>
    <property type="evidence" value="ECO:0007669"/>
    <property type="project" value="UniProtKB-KW"/>
</dbReference>
<dbReference type="InterPro" id="IPR015500">
    <property type="entry name" value="Peptidase_S8_subtilisin-rel"/>
</dbReference>
<dbReference type="InterPro" id="IPR050131">
    <property type="entry name" value="Peptidase_S8_subtilisin-like"/>
</dbReference>
<evidence type="ECO:0000256" key="5">
    <source>
        <dbReference type="PROSITE-ProRule" id="PRU01240"/>
    </source>
</evidence>
<proteinExistence type="inferred from homology"/>
<comment type="similarity">
    <text evidence="1 5">Belongs to the peptidase S8 family.</text>
</comment>
<evidence type="ECO:0000259" key="6">
    <source>
        <dbReference type="Pfam" id="PF00082"/>
    </source>
</evidence>
<dbReference type="InterPro" id="IPR036852">
    <property type="entry name" value="Peptidase_S8/S53_dom_sf"/>
</dbReference>
<keyword evidence="3 5" id="KW-0378">Hydrolase</keyword>
<evidence type="ECO:0000313" key="8">
    <source>
        <dbReference type="Proteomes" id="UP000526501"/>
    </source>
</evidence>
<dbReference type="PANTHER" id="PTHR43806:SF11">
    <property type="entry name" value="CEREVISIN-RELATED"/>
    <property type="match status" value="1"/>
</dbReference>
<protein>
    <submittedName>
        <fullName evidence="7">S8 family serine peptidase</fullName>
    </submittedName>
</protein>
<comment type="caution">
    <text evidence="7">The sequence shown here is derived from an EMBL/GenBank/DDBJ whole genome shotgun (WGS) entry which is preliminary data.</text>
</comment>
<dbReference type="Gene3D" id="3.40.50.200">
    <property type="entry name" value="Peptidase S8/S53 domain"/>
    <property type="match status" value="1"/>
</dbReference>
<feature type="active site" description="Charge relay system" evidence="5">
    <location>
        <position position="426"/>
    </location>
</feature>
<keyword evidence="4 5" id="KW-0720">Serine protease</keyword>
<dbReference type="SUPFAM" id="SSF52743">
    <property type="entry name" value="Subtilisin-like"/>
    <property type="match status" value="1"/>
</dbReference>
<feature type="domain" description="Peptidase S8/S53" evidence="6">
    <location>
        <begin position="222"/>
        <end position="479"/>
    </location>
</feature>
<keyword evidence="2 5" id="KW-0645">Protease</keyword>
<dbReference type="PROSITE" id="PS51892">
    <property type="entry name" value="SUBTILASE"/>
    <property type="match status" value="1"/>
</dbReference>
<feature type="active site" description="Charge relay system" evidence="5">
    <location>
        <position position="230"/>
    </location>
</feature>
<gene>
    <name evidence="7" type="ORF">H5P27_18880</name>
</gene>
<reference evidence="7 8" key="1">
    <citation type="submission" date="2020-07" db="EMBL/GenBank/DDBJ databases">
        <authorList>
            <person name="Feng X."/>
        </authorList>
    </citation>
    <scope>NUCLEOTIDE SEQUENCE [LARGE SCALE GENOMIC DNA]</scope>
    <source>
        <strain evidence="7 8">JCM23202</strain>
    </source>
</reference>
<dbReference type="GO" id="GO:0004252">
    <property type="term" value="F:serine-type endopeptidase activity"/>
    <property type="evidence" value="ECO:0007669"/>
    <property type="project" value="UniProtKB-UniRule"/>
</dbReference>
<evidence type="ECO:0000256" key="3">
    <source>
        <dbReference type="ARBA" id="ARBA00022801"/>
    </source>
</evidence>
<dbReference type="PANTHER" id="PTHR43806">
    <property type="entry name" value="PEPTIDASE S8"/>
    <property type="match status" value="1"/>
</dbReference>
<sequence length="580" mass="63996">MKKRTIIWITAGGLCLLAYFLDSDSRPKDHPTENDPAFAATGAKALQLAFPHARLGSDSVPPIEKPLPSDAADAQIGQPVFLGAIGHYESIMALTTSENVGPITRFYAADQIGVRPIGGFELSALEERLSQLGYRFSQPFEESPLLSVHLDPAQSKHIVHHRQRLRETLAEIAVVDFYEVFKNFFGNFDASPVVPDDLLYDLQWNLPAIEAPRAWRFQKGSSDVVVGVIDTGADLEHPDLLGGLVDGKNFAYSEILGIPEEVVDDPYGHGTAMASAIAAATNNRLLLAAVTWRCKVMPLKWKHMTFAPYGAEEAAIEYALARGVRILNYSAGGGPDDLLAEAVREAGRQDCLFVTSMGNYGDDFVSWPAVVDEAVAVGASGKDRKRVYYSCYGDHIDLIAPGDLVPALYPTYGKVNQWWTYSGGTSLAAAQVSAAAAMLLSINPDFTRRDLKLFLYAGCDDMLGDENDTLGWDKYHGWGHLNLYNSVVLATLPTKIEEISGGRGILRWKVPISRRSEVGYQIEMSYDLETWYVVEDPEIRFEEEDAYWEFRGSDSANGPEKSFFRIRPTFSKELLEAASM</sequence>
<dbReference type="RefSeq" id="WP_185661981.1">
    <property type="nucleotide sequence ID" value="NZ_CAWPOO010000013.1"/>
</dbReference>
<dbReference type="EMBL" id="JACHVC010000013">
    <property type="protein sequence ID" value="MBC2608127.1"/>
    <property type="molecule type" value="Genomic_DNA"/>
</dbReference>
<accession>A0A7X1B9E5</accession>
<feature type="active site" description="Charge relay system" evidence="5">
    <location>
        <position position="269"/>
    </location>
</feature>
<dbReference type="AlphaFoldDB" id="A0A7X1B9E5"/>
<evidence type="ECO:0000256" key="2">
    <source>
        <dbReference type="ARBA" id="ARBA00022670"/>
    </source>
</evidence>
<dbReference type="InterPro" id="IPR000209">
    <property type="entry name" value="Peptidase_S8/S53_dom"/>
</dbReference>